<evidence type="ECO:0000313" key="3">
    <source>
        <dbReference type="Proteomes" id="UP000295507"/>
    </source>
</evidence>
<feature type="region of interest" description="Disordered" evidence="1">
    <location>
        <begin position="1"/>
        <end position="24"/>
    </location>
</feature>
<dbReference type="AlphaFoldDB" id="A0A4R3RRA5"/>
<dbReference type="EMBL" id="SMBK01000013">
    <property type="protein sequence ID" value="TCU34126.1"/>
    <property type="molecule type" value="Genomic_DNA"/>
</dbReference>
<reference evidence="2 3" key="1">
    <citation type="submission" date="2019-03" db="EMBL/GenBank/DDBJ databases">
        <title>Genomic Encyclopedia of Type Strains, Phase IV (KMG-V): Genome sequencing to study the core and pangenomes of soil and plant-associated prokaryotes.</title>
        <authorList>
            <person name="Whitman W."/>
        </authorList>
    </citation>
    <scope>NUCLEOTIDE SEQUENCE [LARGE SCALE GENOMIC DNA]</scope>
    <source>
        <strain evidence="2 3">IE4868</strain>
    </source>
</reference>
<comment type="caution">
    <text evidence="2">The sequence shown here is derived from an EMBL/GenBank/DDBJ whole genome shotgun (WGS) entry which is preliminary data.</text>
</comment>
<proteinExistence type="predicted"/>
<sequence>MSDENSDHRNNPIEERSDATPYSSPVIDFGEMRIAFGLPKFHHKVCKHRRLTYNVAERRVWCQECESTVDGFDAFMLIANHFHAMERAAQAKLARAAEIENATLVKRAAKNLDRSWNGKNPMAVCCPHCRGGLLPEDFQSGGSAVSREIEIARRKRLKAEKE</sequence>
<evidence type="ECO:0000313" key="2">
    <source>
        <dbReference type="EMBL" id="TCU34126.1"/>
    </source>
</evidence>
<accession>A0A4R3RRA5</accession>
<evidence type="ECO:0000256" key="1">
    <source>
        <dbReference type="SAM" id="MobiDB-lite"/>
    </source>
</evidence>
<dbReference type="Proteomes" id="UP000295507">
    <property type="component" value="Unassembled WGS sequence"/>
</dbReference>
<protein>
    <submittedName>
        <fullName evidence="2">Uncharacterized protein</fullName>
    </submittedName>
</protein>
<organism evidence="2 3">
    <name type="scientific">Rhizobium azibense</name>
    <dbReference type="NCBI Taxonomy" id="1136135"/>
    <lineage>
        <taxon>Bacteria</taxon>
        <taxon>Pseudomonadati</taxon>
        <taxon>Pseudomonadota</taxon>
        <taxon>Alphaproteobacteria</taxon>
        <taxon>Hyphomicrobiales</taxon>
        <taxon>Rhizobiaceae</taxon>
        <taxon>Rhizobium/Agrobacterium group</taxon>
        <taxon>Rhizobium</taxon>
    </lineage>
</organism>
<gene>
    <name evidence="2" type="ORF">EV129_113110</name>
</gene>
<name>A0A4R3RRA5_9HYPH</name>
<feature type="compositionally biased region" description="Basic and acidic residues" evidence="1">
    <location>
        <begin position="1"/>
        <end position="18"/>
    </location>
</feature>